<evidence type="ECO:0000256" key="3">
    <source>
        <dbReference type="ARBA" id="ARBA00023186"/>
    </source>
</evidence>
<protein>
    <submittedName>
        <fullName evidence="4">ATPase</fullName>
    </submittedName>
</protein>
<keyword evidence="5" id="KW-1185">Reference proteome</keyword>
<evidence type="ECO:0000313" key="5">
    <source>
        <dbReference type="Proteomes" id="UP000635071"/>
    </source>
</evidence>
<dbReference type="Proteomes" id="UP000635071">
    <property type="component" value="Unassembled WGS sequence"/>
</dbReference>
<dbReference type="SUPFAM" id="SSF160909">
    <property type="entry name" value="ATP12-like"/>
    <property type="match status" value="1"/>
</dbReference>
<comment type="similarity">
    <text evidence="1">Belongs to the ATP12 family.</text>
</comment>
<reference evidence="4" key="2">
    <citation type="submission" date="2020-09" db="EMBL/GenBank/DDBJ databases">
        <authorList>
            <person name="Sun Q."/>
            <person name="Zhou Y."/>
        </authorList>
    </citation>
    <scope>NUCLEOTIDE SEQUENCE</scope>
    <source>
        <strain evidence="4">CGMCC 1.15519</strain>
    </source>
</reference>
<dbReference type="Gene3D" id="3.30.2180.10">
    <property type="entry name" value="ATP12-like"/>
    <property type="match status" value="1"/>
</dbReference>
<accession>A0A916ZI42</accession>
<gene>
    <name evidence="4" type="ORF">GCM10011529_01480</name>
</gene>
<dbReference type="Pfam" id="PF07542">
    <property type="entry name" value="ATP12"/>
    <property type="match status" value="1"/>
</dbReference>
<name>A0A916ZI42_9SPHN</name>
<dbReference type="RefSeq" id="WP_188761013.1">
    <property type="nucleotide sequence ID" value="NZ_BMJM01000001.1"/>
</dbReference>
<evidence type="ECO:0000256" key="2">
    <source>
        <dbReference type="ARBA" id="ARBA00022946"/>
    </source>
</evidence>
<keyword evidence="3" id="KW-0143">Chaperone</keyword>
<evidence type="ECO:0000313" key="4">
    <source>
        <dbReference type="EMBL" id="GGD99047.1"/>
    </source>
</evidence>
<dbReference type="EMBL" id="BMJM01000001">
    <property type="protein sequence ID" value="GGD99047.1"/>
    <property type="molecule type" value="Genomic_DNA"/>
</dbReference>
<evidence type="ECO:0000256" key="1">
    <source>
        <dbReference type="ARBA" id="ARBA00008231"/>
    </source>
</evidence>
<reference evidence="4" key="1">
    <citation type="journal article" date="2014" name="Int. J. Syst. Evol. Microbiol.">
        <title>Complete genome sequence of Corynebacterium casei LMG S-19264T (=DSM 44701T), isolated from a smear-ripened cheese.</title>
        <authorList>
            <consortium name="US DOE Joint Genome Institute (JGI-PGF)"/>
            <person name="Walter F."/>
            <person name="Albersmeier A."/>
            <person name="Kalinowski J."/>
            <person name="Ruckert C."/>
        </authorList>
    </citation>
    <scope>NUCLEOTIDE SEQUENCE</scope>
    <source>
        <strain evidence="4">CGMCC 1.15519</strain>
    </source>
</reference>
<dbReference type="GO" id="GO:0043461">
    <property type="term" value="P:proton-transporting ATP synthase complex assembly"/>
    <property type="evidence" value="ECO:0007669"/>
    <property type="project" value="InterPro"/>
</dbReference>
<organism evidence="4 5">
    <name type="scientific">Sandarakinorhabdus glacialis</name>
    <dbReference type="NCBI Taxonomy" id="1614636"/>
    <lineage>
        <taxon>Bacteria</taxon>
        <taxon>Pseudomonadati</taxon>
        <taxon>Pseudomonadota</taxon>
        <taxon>Alphaproteobacteria</taxon>
        <taxon>Sphingomonadales</taxon>
        <taxon>Sphingosinicellaceae</taxon>
        <taxon>Sandarakinorhabdus</taxon>
    </lineage>
</organism>
<dbReference type="InterPro" id="IPR042272">
    <property type="entry name" value="ATP12_ATP_synth-F1-assembly_N"/>
</dbReference>
<dbReference type="PANTHER" id="PTHR21013">
    <property type="entry name" value="ATP SYNTHASE MITOCHONDRIAL F1 COMPLEX ASSEMBLY FACTOR 2/ATP12 PROTEIN, MITOCHONDRIAL PRECURSOR"/>
    <property type="match status" value="1"/>
</dbReference>
<dbReference type="AlphaFoldDB" id="A0A916ZI42"/>
<keyword evidence="2" id="KW-0809">Transit peptide</keyword>
<sequence>MKRFYKLAAVTGETAPFGVALDGRPLRTPARALLAVPARALADAIAAEWNGQGEQIVPRSMPLTGLSNAAIDRVAADVEGFADGLAVFAESDLLAYRTDAPAPLVARQAAEWDPLLAWARRRYDVDFRLATGIVHVAQPEATLARVRAAYRAFDAFRLAALNPVVTICGSAVIGLAVAEGEMDAGAAWAAGHLDELWQAEQWGKDPLAEAGHAERQADLAAATEFLRLL</sequence>
<comment type="caution">
    <text evidence="4">The sequence shown here is derived from an EMBL/GenBank/DDBJ whole genome shotgun (WGS) entry which is preliminary data.</text>
</comment>
<proteinExistence type="inferred from homology"/>
<dbReference type="Gene3D" id="1.10.3580.10">
    <property type="entry name" value="ATP12 ATPase"/>
    <property type="match status" value="1"/>
</dbReference>
<dbReference type="InterPro" id="IPR023335">
    <property type="entry name" value="ATP12_ortho_dom_sf"/>
</dbReference>
<dbReference type="InterPro" id="IPR011419">
    <property type="entry name" value="ATP12_ATP_synth-F1-assembly"/>
</dbReference>
<dbReference type="PANTHER" id="PTHR21013:SF10">
    <property type="entry name" value="ATP SYNTHASE MITOCHONDRIAL F1 COMPLEX ASSEMBLY FACTOR 2"/>
    <property type="match status" value="1"/>
</dbReference>